<dbReference type="GO" id="GO:0005615">
    <property type="term" value="C:extracellular space"/>
    <property type="evidence" value="ECO:0007669"/>
    <property type="project" value="TreeGrafter"/>
</dbReference>
<evidence type="ECO:0000256" key="2">
    <source>
        <dbReference type="ARBA" id="ARBA00005988"/>
    </source>
</evidence>
<dbReference type="PRINTS" id="PR00765">
    <property type="entry name" value="CRBOXYPTASEA"/>
</dbReference>
<accession>A0A9D2JZS1</accession>
<reference evidence="9" key="1">
    <citation type="journal article" date="2021" name="PeerJ">
        <title>Extensive microbial diversity within the chicken gut microbiome revealed by metagenomics and culture.</title>
        <authorList>
            <person name="Gilroy R."/>
            <person name="Ravi A."/>
            <person name="Getino M."/>
            <person name="Pursley I."/>
            <person name="Horton D.L."/>
            <person name="Alikhan N.F."/>
            <person name="Baker D."/>
            <person name="Gharbi K."/>
            <person name="Hall N."/>
            <person name="Watson M."/>
            <person name="Adriaenssens E.M."/>
            <person name="Foster-Nyarko E."/>
            <person name="Jarju S."/>
            <person name="Secka A."/>
            <person name="Antonio M."/>
            <person name="Oren A."/>
            <person name="Chaudhuri R.R."/>
            <person name="La Ragione R."/>
            <person name="Hildebrand F."/>
            <person name="Pallen M.J."/>
        </authorList>
    </citation>
    <scope>NUCLEOTIDE SEQUENCE</scope>
    <source>
        <strain evidence="9">ChiW7-2402</strain>
    </source>
</reference>
<sequence>MDIYCRIRAAYGAYPGEKRVIGRSVEGRALFAFRVGEGRPLGIAVYAVHAREWVTALLALRHIRRSVPAGSVWILPLLDPDGALLVQRGIGSIRSPRRRETLLLLNGGDDFSLWKANAEGTDLNVNFPARWGEGAKNVFSPAPANYVGECPLSAPESRALAAFTLKEKPDYALAFHTKGEEVYWHFHQPPLRLVRDYRFARAVAASAGYPLREAPFSAGGYKDWCIGALHIPAVTVEAGSDALSHPVGEEMLPALAERTEGTVRAAALAAKEIRWKKNSCAKP</sequence>
<evidence type="ECO:0000256" key="5">
    <source>
        <dbReference type="ARBA" id="ARBA00022833"/>
    </source>
</evidence>
<dbReference type="Gene3D" id="3.40.630.10">
    <property type="entry name" value="Zn peptidases"/>
    <property type="match status" value="1"/>
</dbReference>
<evidence type="ECO:0000256" key="7">
    <source>
        <dbReference type="PROSITE-ProRule" id="PRU01379"/>
    </source>
</evidence>
<dbReference type="Pfam" id="PF00246">
    <property type="entry name" value="Peptidase_M14"/>
    <property type="match status" value="1"/>
</dbReference>
<evidence type="ECO:0000256" key="6">
    <source>
        <dbReference type="ARBA" id="ARBA00023049"/>
    </source>
</evidence>
<name>A0A9D2JZS1_9FIRM</name>
<keyword evidence="5" id="KW-0862">Zinc</keyword>
<dbReference type="AlphaFoldDB" id="A0A9D2JZS1"/>
<dbReference type="PANTHER" id="PTHR11705:SF143">
    <property type="entry name" value="SLL0236 PROTEIN"/>
    <property type="match status" value="1"/>
</dbReference>
<gene>
    <name evidence="9" type="ORF">H9964_07000</name>
</gene>
<dbReference type="GO" id="GO:0004181">
    <property type="term" value="F:metallocarboxypeptidase activity"/>
    <property type="evidence" value="ECO:0007669"/>
    <property type="project" value="InterPro"/>
</dbReference>
<dbReference type="SMART" id="SM00631">
    <property type="entry name" value="Zn_pept"/>
    <property type="match status" value="1"/>
</dbReference>
<evidence type="ECO:0000256" key="3">
    <source>
        <dbReference type="ARBA" id="ARBA00022670"/>
    </source>
</evidence>
<reference evidence="9" key="2">
    <citation type="submission" date="2021-04" db="EMBL/GenBank/DDBJ databases">
        <authorList>
            <person name="Gilroy R."/>
        </authorList>
    </citation>
    <scope>NUCLEOTIDE SEQUENCE</scope>
    <source>
        <strain evidence="9">ChiW7-2402</strain>
    </source>
</reference>
<comment type="similarity">
    <text evidence="2 7">Belongs to the peptidase M14 family.</text>
</comment>
<evidence type="ECO:0000256" key="4">
    <source>
        <dbReference type="ARBA" id="ARBA00022801"/>
    </source>
</evidence>
<keyword evidence="3" id="KW-0645">Protease</keyword>
<evidence type="ECO:0000259" key="8">
    <source>
        <dbReference type="PROSITE" id="PS52035"/>
    </source>
</evidence>
<dbReference type="GO" id="GO:0008270">
    <property type="term" value="F:zinc ion binding"/>
    <property type="evidence" value="ECO:0007669"/>
    <property type="project" value="InterPro"/>
</dbReference>
<dbReference type="SUPFAM" id="SSF53187">
    <property type="entry name" value="Zn-dependent exopeptidases"/>
    <property type="match status" value="1"/>
</dbReference>
<evidence type="ECO:0000313" key="10">
    <source>
        <dbReference type="Proteomes" id="UP000824102"/>
    </source>
</evidence>
<feature type="active site" description="Proton donor/acceptor" evidence="7">
    <location>
        <position position="237"/>
    </location>
</feature>
<dbReference type="PANTHER" id="PTHR11705">
    <property type="entry name" value="PROTEASE FAMILY M14 CARBOXYPEPTIDASE A,B"/>
    <property type="match status" value="1"/>
</dbReference>
<comment type="cofactor">
    <cofactor evidence="1">
        <name>Zn(2+)</name>
        <dbReference type="ChEBI" id="CHEBI:29105"/>
    </cofactor>
</comment>
<proteinExistence type="inferred from homology"/>
<dbReference type="GO" id="GO:0006508">
    <property type="term" value="P:proteolysis"/>
    <property type="evidence" value="ECO:0007669"/>
    <property type="project" value="UniProtKB-KW"/>
</dbReference>
<organism evidence="9 10">
    <name type="scientific">Candidatus Gallimonas intestinavium</name>
    <dbReference type="NCBI Taxonomy" id="2838603"/>
    <lineage>
        <taxon>Bacteria</taxon>
        <taxon>Bacillati</taxon>
        <taxon>Bacillota</taxon>
        <taxon>Clostridia</taxon>
        <taxon>Candidatus Gallimonas</taxon>
    </lineage>
</organism>
<comment type="caution">
    <text evidence="9">The sequence shown here is derived from an EMBL/GenBank/DDBJ whole genome shotgun (WGS) entry which is preliminary data.</text>
</comment>
<evidence type="ECO:0000256" key="1">
    <source>
        <dbReference type="ARBA" id="ARBA00001947"/>
    </source>
</evidence>
<dbReference type="InterPro" id="IPR000834">
    <property type="entry name" value="Peptidase_M14"/>
</dbReference>
<dbReference type="PROSITE" id="PS52035">
    <property type="entry name" value="PEPTIDASE_M14"/>
    <property type="match status" value="1"/>
</dbReference>
<dbReference type="Proteomes" id="UP000824102">
    <property type="component" value="Unassembled WGS sequence"/>
</dbReference>
<keyword evidence="6" id="KW-0482">Metalloprotease</keyword>
<protein>
    <recommendedName>
        <fullName evidence="8">Peptidase M14 domain-containing protein</fullName>
    </recommendedName>
</protein>
<keyword evidence="4" id="KW-0378">Hydrolase</keyword>
<evidence type="ECO:0000313" key="9">
    <source>
        <dbReference type="EMBL" id="HIZ73311.1"/>
    </source>
</evidence>
<dbReference type="EMBL" id="DXBB01000098">
    <property type="protein sequence ID" value="HIZ73311.1"/>
    <property type="molecule type" value="Genomic_DNA"/>
</dbReference>
<feature type="domain" description="Peptidase M14" evidence="8">
    <location>
        <begin position="1"/>
        <end position="262"/>
    </location>
</feature>